<proteinExistence type="predicted"/>
<accession>A0A4U6XQJ3</accession>
<sequence length="68" mass="7663">MEEGVEKAGGKMVEEAEEEEEEEEEEEKQAAKSQGMGRKRVDSVASRQAAILWRGCAGVRWFPFCQLT</sequence>
<dbReference type="EMBL" id="PJEX01000031">
    <property type="protein sequence ID" value="TKW58048.1"/>
    <property type="molecule type" value="Genomic_DNA"/>
</dbReference>
<organism evidence="2 3">
    <name type="scientific">Colletotrichum tanaceti</name>
    <dbReference type="NCBI Taxonomy" id="1306861"/>
    <lineage>
        <taxon>Eukaryota</taxon>
        <taxon>Fungi</taxon>
        <taxon>Dikarya</taxon>
        <taxon>Ascomycota</taxon>
        <taxon>Pezizomycotina</taxon>
        <taxon>Sordariomycetes</taxon>
        <taxon>Hypocreomycetidae</taxon>
        <taxon>Glomerellales</taxon>
        <taxon>Glomerellaceae</taxon>
        <taxon>Colletotrichum</taxon>
        <taxon>Colletotrichum destructivum species complex</taxon>
    </lineage>
</organism>
<keyword evidence="3" id="KW-1185">Reference proteome</keyword>
<protein>
    <submittedName>
        <fullName evidence="2">Uncharacterized protein</fullName>
    </submittedName>
</protein>
<reference evidence="2 3" key="1">
    <citation type="journal article" date="2019" name="PLoS ONE">
        <title>Comparative genome analysis indicates high evolutionary potential of pathogenicity genes in Colletotrichum tanaceti.</title>
        <authorList>
            <person name="Lelwala R.V."/>
            <person name="Korhonen P.K."/>
            <person name="Young N.D."/>
            <person name="Scott J.B."/>
            <person name="Ades P.A."/>
            <person name="Gasser R.B."/>
            <person name="Taylor P.W.J."/>
        </authorList>
    </citation>
    <scope>NUCLEOTIDE SEQUENCE [LARGE SCALE GENOMIC DNA]</scope>
    <source>
        <strain evidence="2">BRIP57314</strain>
    </source>
</reference>
<comment type="caution">
    <text evidence="2">The sequence shown here is derived from an EMBL/GenBank/DDBJ whole genome shotgun (WGS) entry which is preliminary data.</text>
</comment>
<dbReference type="AlphaFoldDB" id="A0A4U6XQJ3"/>
<name>A0A4U6XQJ3_9PEZI</name>
<evidence type="ECO:0000313" key="2">
    <source>
        <dbReference type="EMBL" id="TKW58048.1"/>
    </source>
</evidence>
<gene>
    <name evidence="2" type="ORF">CTA1_749</name>
</gene>
<dbReference type="Proteomes" id="UP000310108">
    <property type="component" value="Unassembled WGS sequence"/>
</dbReference>
<feature type="compositionally biased region" description="Acidic residues" evidence="1">
    <location>
        <begin position="15"/>
        <end position="27"/>
    </location>
</feature>
<evidence type="ECO:0000313" key="3">
    <source>
        <dbReference type="Proteomes" id="UP000310108"/>
    </source>
</evidence>
<feature type="compositionally biased region" description="Basic and acidic residues" evidence="1">
    <location>
        <begin position="1"/>
        <end position="14"/>
    </location>
</feature>
<evidence type="ECO:0000256" key="1">
    <source>
        <dbReference type="SAM" id="MobiDB-lite"/>
    </source>
</evidence>
<feature type="region of interest" description="Disordered" evidence="1">
    <location>
        <begin position="1"/>
        <end position="41"/>
    </location>
</feature>